<dbReference type="InterPro" id="IPR025641">
    <property type="entry name" value="DUF4340"/>
</dbReference>
<dbReference type="Pfam" id="PF14238">
    <property type="entry name" value="DUF4340"/>
    <property type="match status" value="1"/>
</dbReference>
<evidence type="ECO:0000313" key="3">
    <source>
        <dbReference type="EMBL" id="KHE94102.1"/>
    </source>
</evidence>
<comment type="caution">
    <text evidence="3">The sequence shown here is derived from an EMBL/GenBank/DDBJ whole genome shotgun (WGS) entry which is preliminary data.</text>
</comment>
<evidence type="ECO:0000259" key="2">
    <source>
        <dbReference type="Pfam" id="PF14238"/>
    </source>
</evidence>
<name>A0A0B0EM23_9BACT</name>
<protein>
    <recommendedName>
        <fullName evidence="2">DUF4340 domain-containing protein</fullName>
    </recommendedName>
</protein>
<reference evidence="3 4" key="1">
    <citation type="submission" date="2014-10" db="EMBL/GenBank/DDBJ databases">
        <title>Draft genome of anammox bacterium scalindua brodae, obtained using differential coverage binning of sequence data from two enrichment reactors.</title>
        <authorList>
            <person name="Speth D.R."/>
            <person name="Russ L."/>
            <person name="Kartal B."/>
            <person name="Op den Camp H.J."/>
            <person name="Dutilh B.E."/>
            <person name="Jetten M.S."/>
        </authorList>
    </citation>
    <scope>NUCLEOTIDE SEQUENCE [LARGE SCALE GENOMIC DNA]</scope>
    <source>
        <strain evidence="3">RU1</strain>
    </source>
</reference>
<sequence>MVAWAIVQATFSNRTRSSIETSAYLVQGLDPSNINSISLGTGDKEVTLKRAGNRFVVVNKDNYPAESAEVNNLISTCMDIKVEELFTDNPSNHEDLGVTEDKAGSVIKFFKQNSELLVGVIIGKGKGQGSGTFVRLIPGNKVYVTLDRPWIKDQVMNYVNNNVVTVDRQNIESVTVTSSNETYTLKSENDGKGVILENLPPGKKLKANDSKNVFAALNNLKFEDVKKSSAAEAELVFDKKYICNLKDSTVYTIKIAQKDDKAYITCHTDYTDKTPVTKEQGIIETEEELKKKEAKLLAQEKVQKTSARHKNRIYEIAENDAKNLTKQLSELFEEEIKEVPEEK</sequence>
<feature type="coiled-coil region" evidence="1">
    <location>
        <begin position="282"/>
        <end position="334"/>
    </location>
</feature>
<gene>
    <name evidence="3" type="ORF">SCABRO_00122</name>
</gene>
<keyword evidence="1" id="KW-0175">Coiled coil</keyword>
<dbReference type="Proteomes" id="UP000030652">
    <property type="component" value="Unassembled WGS sequence"/>
</dbReference>
<evidence type="ECO:0000313" key="4">
    <source>
        <dbReference type="Proteomes" id="UP000030652"/>
    </source>
</evidence>
<dbReference type="AlphaFoldDB" id="A0A0B0EM23"/>
<evidence type="ECO:0000256" key="1">
    <source>
        <dbReference type="SAM" id="Coils"/>
    </source>
</evidence>
<accession>A0A0B0EM23</accession>
<feature type="domain" description="DUF4340" evidence="2">
    <location>
        <begin position="57"/>
        <end position="229"/>
    </location>
</feature>
<proteinExistence type="predicted"/>
<dbReference type="EMBL" id="JRYO01000015">
    <property type="protein sequence ID" value="KHE94102.1"/>
    <property type="molecule type" value="Genomic_DNA"/>
</dbReference>
<organism evidence="3 4">
    <name type="scientific">Candidatus Scalindua brodae</name>
    <dbReference type="NCBI Taxonomy" id="237368"/>
    <lineage>
        <taxon>Bacteria</taxon>
        <taxon>Pseudomonadati</taxon>
        <taxon>Planctomycetota</taxon>
        <taxon>Candidatus Brocadiia</taxon>
        <taxon>Candidatus Brocadiales</taxon>
        <taxon>Candidatus Scalinduaceae</taxon>
        <taxon>Candidatus Scalindua</taxon>
    </lineage>
</organism>